<dbReference type="OrthoDB" id="8576090at2"/>
<protein>
    <submittedName>
        <fullName evidence="2">Amidase</fullName>
    </submittedName>
</protein>
<dbReference type="Proteomes" id="UP000055019">
    <property type="component" value="Unassembled WGS sequence"/>
</dbReference>
<accession>A0A158IRS6</accession>
<dbReference type="InterPro" id="IPR020556">
    <property type="entry name" value="Amidase_CS"/>
</dbReference>
<dbReference type="PROSITE" id="PS00571">
    <property type="entry name" value="AMIDASES"/>
    <property type="match status" value="1"/>
</dbReference>
<comment type="caution">
    <text evidence="2">The sequence shown here is derived from an EMBL/GenBank/DDBJ whole genome shotgun (WGS) entry which is preliminary data.</text>
</comment>
<dbReference type="InterPro" id="IPR000120">
    <property type="entry name" value="Amidase"/>
</dbReference>
<feature type="domain" description="Amidase" evidence="1">
    <location>
        <begin position="36"/>
        <end position="459"/>
    </location>
</feature>
<keyword evidence="3" id="KW-1185">Reference proteome</keyword>
<evidence type="ECO:0000259" key="1">
    <source>
        <dbReference type="Pfam" id="PF01425"/>
    </source>
</evidence>
<dbReference type="SUPFAM" id="SSF75304">
    <property type="entry name" value="Amidase signature (AS) enzymes"/>
    <property type="match status" value="1"/>
</dbReference>
<evidence type="ECO:0000313" key="2">
    <source>
        <dbReference type="EMBL" id="SAL59256.1"/>
    </source>
</evidence>
<organism evidence="2 3">
    <name type="scientific">Caballeronia arvi</name>
    <dbReference type="NCBI Taxonomy" id="1777135"/>
    <lineage>
        <taxon>Bacteria</taxon>
        <taxon>Pseudomonadati</taxon>
        <taxon>Pseudomonadota</taxon>
        <taxon>Betaproteobacteria</taxon>
        <taxon>Burkholderiales</taxon>
        <taxon>Burkholderiaceae</taxon>
        <taxon>Caballeronia</taxon>
    </lineage>
</organism>
<dbReference type="AlphaFoldDB" id="A0A158IRS6"/>
<dbReference type="GO" id="GO:0003824">
    <property type="term" value="F:catalytic activity"/>
    <property type="evidence" value="ECO:0007669"/>
    <property type="project" value="InterPro"/>
</dbReference>
<dbReference type="Pfam" id="PF01425">
    <property type="entry name" value="Amidase"/>
    <property type="match status" value="1"/>
</dbReference>
<name>A0A158IRS6_9BURK</name>
<gene>
    <name evidence="2" type="ORF">AWB74_02859</name>
</gene>
<proteinExistence type="predicted"/>
<dbReference type="RefSeq" id="WP_061147390.1">
    <property type="nucleotide sequence ID" value="NZ_FCOM02000010.1"/>
</dbReference>
<dbReference type="InterPro" id="IPR023631">
    <property type="entry name" value="Amidase_dom"/>
</dbReference>
<dbReference type="PANTHER" id="PTHR11895">
    <property type="entry name" value="TRANSAMIDASE"/>
    <property type="match status" value="1"/>
</dbReference>
<dbReference type="PANTHER" id="PTHR11895:SF76">
    <property type="entry name" value="INDOLEACETAMIDE HYDROLASE"/>
    <property type="match status" value="1"/>
</dbReference>
<reference evidence="2" key="1">
    <citation type="submission" date="2016-01" db="EMBL/GenBank/DDBJ databases">
        <authorList>
            <person name="Peeters C."/>
        </authorList>
    </citation>
    <scope>NUCLEOTIDE SEQUENCE [LARGE SCALE GENOMIC DNA]</scope>
    <source>
        <strain evidence="2">LMG 29317</strain>
    </source>
</reference>
<dbReference type="EMBL" id="FCOM02000010">
    <property type="protein sequence ID" value="SAL59256.1"/>
    <property type="molecule type" value="Genomic_DNA"/>
</dbReference>
<dbReference type="Gene3D" id="3.90.1300.10">
    <property type="entry name" value="Amidase signature (AS) domain"/>
    <property type="match status" value="1"/>
</dbReference>
<dbReference type="InterPro" id="IPR036928">
    <property type="entry name" value="AS_sf"/>
</dbReference>
<sequence>MISSILPRHAAEGLCALNATQAVDMLRRREASPLDFVDAAIARIEQVDPTVNALPLRRFEAARDAARRFPKPDDETLAMPGYLAGLPIAVKDYNDLAGVPTTYGSPIFRDNVACASDLTVANLERHGAIPLAKSNVPEFAGANTFNTVFGATRNPWNTELTVGGSSGGSAAALAAGMVWLATGNDLGGSLRIPASYCGVVGMRPSVGRVPRPVSPVPYDPLWVEGPMGRTVADVALMLDAQAHFDARDPLSWPRPPVPFVEAVRHPRSPRRIGFTADLGIGRVEAQVARICERAVLRFAEHGAAVDGECPDFSGGFEAFQTLRANLVAAVRGPLLDAARERICPEIVWNIEKGLQQGGADVARAERLRGELFNRVSAFFGRHDILACPTVAVAPFPVDQRFPTEIDGTPLDSYIDWMYLTFVLTLTGCPSISIPAGVTDDGRPVGLQLLGRPRGDFELLGAAQLLETTLGVSAFTPRALA</sequence>
<evidence type="ECO:0000313" key="3">
    <source>
        <dbReference type="Proteomes" id="UP000055019"/>
    </source>
</evidence>